<dbReference type="Gene3D" id="2.120.10.30">
    <property type="entry name" value="TolB, C-terminal domain"/>
    <property type="match status" value="2"/>
</dbReference>
<evidence type="ECO:0000256" key="4">
    <source>
        <dbReference type="SAM" id="SignalP"/>
    </source>
</evidence>
<comment type="caution">
    <text evidence="3">Lacks conserved residue(s) required for the propagation of feature annotation.</text>
</comment>
<evidence type="ECO:0000313" key="8">
    <source>
        <dbReference type="Proteomes" id="UP001373714"/>
    </source>
</evidence>
<proteinExistence type="predicted"/>
<dbReference type="AlphaFoldDB" id="A0AAV9VGB2"/>
<dbReference type="SUPFAM" id="SSF50956">
    <property type="entry name" value="Thermostable phytase (3-phytase)"/>
    <property type="match status" value="2"/>
</dbReference>
<keyword evidence="3" id="KW-0245">EGF-like domain</keyword>
<dbReference type="PROSITE" id="PS00022">
    <property type="entry name" value="EGF_1"/>
    <property type="match status" value="1"/>
</dbReference>
<dbReference type="PANTHER" id="PTHR14949">
    <property type="entry name" value="EGF-LIKE-DOMAIN, MULTIPLE 7, 8"/>
    <property type="match status" value="1"/>
</dbReference>
<feature type="domain" description="BPP" evidence="6">
    <location>
        <begin position="425"/>
        <end position="772"/>
    </location>
</feature>
<keyword evidence="8" id="KW-1185">Reference proteome</keyword>
<dbReference type="Proteomes" id="UP001373714">
    <property type="component" value="Unassembled WGS sequence"/>
</dbReference>
<dbReference type="PROSITE" id="PS50026">
    <property type="entry name" value="EGF_3"/>
    <property type="match status" value="1"/>
</dbReference>
<keyword evidence="2 3" id="KW-1015">Disulfide bond</keyword>
<dbReference type="SUPFAM" id="SSF57184">
    <property type="entry name" value="Growth factor receptor domain"/>
    <property type="match status" value="1"/>
</dbReference>
<dbReference type="PROSITE" id="PS01186">
    <property type="entry name" value="EGF_2"/>
    <property type="match status" value="1"/>
</dbReference>
<dbReference type="PANTHER" id="PTHR14949:SF56">
    <property type="entry name" value="EGF-LIKE-DOMAIN, MULTIPLE 7"/>
    <property type="match status" value="1"/>
</dbReference>
<evidence type="ECO:0000256" key="2">
    <source>
        <dbReference type="ARBA" id="ARBA00023157"/>
    </source>
</evidence>
<feature type="chain" id="PRO_5043967752" description="3-phytase" evidence="4">
    <location>
        <begin position="25"/>
        <end position="790"/>
    </location>
</feature>
<organism evidence="7 8">
    <name type="scientific">Orbilia blumenaviensis</name>
    <dbReference type="NCBI Taxonomy" id="1796055"/>
    <lineage>
        <taxon>Eukaryota</taxon>
        <taxon>Fungi</taxon>
        <taxon>Dikarya</taxon>
        <taxon>Ascomycota</taxon>
        <taxon>Pezizomycotina</taxon>
        <taxon>Orbiliomycetes</taxon>
        <taxon>Orbiliales</taxon>
        <taxon>Orbiliaceae</taxon>
        <taxon>Orbilia</taxon>
    </lineage>
</organism>
<feature type="domain" description="BPP" evidence="6">
    <location>
        <begin position="21"/>
        <end position="338"/>
    </location>
</feature>
<protein>
    <recommendedName>
        <fullName evidence="9">3-phytase</fullName>
    </recommendedName>
</protein>
<dbReference type="InterPro" id="IPR003431">
    <property type="entry name" value="B-propeller_Phytase"/>
</dbReference>
<evidence type="ECO:0000256" key="1">
    <source>
        <dbReference type="ARBA" id="ARBA00022729"/>
    </source>
</evidence>
<sequence>MKTSRKFSILVLQALLGLTHATSAEKFEVTLAVDGRTSRVESDTAAVYYPTKDKYSPLFVGNDGSAETGGFRLWNLYGGSNSSPEQLSAFKTGRSKLVEIVYSVGDDEEDYVVTLSMQDGFLRLYEIDGKDRKLKYVNGVDKLVRGDFSAMCTWRSKSTGGQYVYVMGKRWLYRYLIREKSSKSRRGPSIEIVETQEFSIPVEPNSCTVSPNGEVFFAGDNGKLFSFPAVDSTATPKITEVGEPASGDEIKGLKVYYGKHSNYLFLGLEDAIEVFDIKKLDKSLGTIKFADEELELNDFAIYQRGSKAHPEGTLIYAGENDDGAFFGTSSLVPVFKSSSKLKPNVKYDPRDCISEHAKPKKCSSLSDCNGYGYCPGNSRSKKATCDCFPGFAGTTCNKVTCRDDCTSPSQGTCTGPNSCTCKAPWTGEKCATLAVPARYETEESGGADGDDPAIWVHPTDKSKSRIITTVKSEVGSGLGVYDLTGKRTGGVTGGEPNNVDILYGFPFGDRKVDLTVAACRADDTICMYEVTSTGELVEIPGGVQPLPEAVKGLEKKFKVYGSCVYHSPKTGAYHIFINSKSSLYLQFELAVKDGKLATTLVRHFYAGNKGQVEGCVVDDPNSRLFLGEEPYGLWSYPAEPDAPAVGTLVDNTVVDGGKLHADVEGVTLIYGKTNQDGYIIVSCQGFSEYNVYQRAAPHKYAMSFTIPNNNEKGVDRVTNTDGITAVGTNLGPEWPYGMVVVHDDVNEAPDGSARTDATFKILSLKDILGAKVVEGLELLKGVDAEWDPRK</sequence>
<dbReference type="Gene3D" id="2.10.25.10">
    <property type="entry name" value="Laminin"/>
    <property type="match status" value="1"/>
</dbReference>
<name>A0AAV9VGB2_9PEZI</name>
<evidence type="ECO:0000256" key="3">
    <source>
        <dbReference type="PROSITE-ProRule" id="PRU00076"/>
    </source>
</evidence>
<accession>A0AAV9VGB2</accession>
<dbReference type="InterPro" id="IPR011042">
    <property type="entry name" value="6-blade_b-propeller_TolB-like"/>
</dbReference>
<dbReference type="GO" id="GO:0016158">
    <property type="term" value="F:inositol hexakisphosphate 3-phosphatase activity"/>
    <property type="evidence" value="ECO:0007669"/>
    <property type="project" value="InterPro"/>
</dbReference>
<dbReference type="Pfam" id="PF02333">
    <property type="entry name" value="Phytase"/>
    <property type="match status" value="1"/>
</dbReference>
<feature type="disulfide bond" evidence="3">
    <location>
        <begin position="368"/>
        <end position="385"/>
    </location>
</feature>
<evidence type="ECO:0000259" key="6">
    <source>
        <dbReference type="PROSITE" id="PS51662"/>
    </source>
</evidence>
<dbReference type="InterPro" id="IPR000742">
    <property type="entry name" value="EGF"/>
</dbReference>
<evidence type="ECO:0000313" key="7">
    <source>
        <dbReference type="EMBL" id="KAK6361002.1"/>
    </source>
</evidence>
<dbReference type="EMBL" id="JAVHNS010000003">
    <property type="protein sequence ID" value="KAK6361002.1"/>
    <property type="molecule type" value="Genomic_DNA"/>
</dbReference>
<gene>
    <name evidence="7" type="ORF">TWF730_007117</name>
</gene>
<feature type="disulfide bond" evidence="3">
    <location>
        <begin position="387"/>
        <end position="396"/>
    </location>
</feature>
<keyword evidence="1 4" id="KW-0732">Signal</keyword>
<dbReference type="PROSITE" id="PS51662">
    <property type="entry name" value="BP_PHYTASE"/>
    <property type="match status" value="2"/>
</dbReference>
<evidence type="ECO:0000259" key="5">
    <source>
        <dbReference type="PROSITE" id="PS50026"/>
    </source>
</evidence>
<comment type="caution">
    <text evidence="7">The sequence shown here is derived from an EMBL/GenBank/DDBJ whole genome shotgun (WGS) entry which is preliminary data.</text>
</comment>
<feature type="domain" description="EGF-like" evidence="5">
    <location>
        <begin position="358"/>
        <end position="397"/>
    </location>
</feature>
<dbReference type="InterPro" id="IPR050969">
    <property type="entry name" value="Dev_Signal_Modulators"/>
</dbReference>
<dbReference type="InterPro" id="IPR009030">
    <property type="entry name" value="Growth_fac_rcpt_cys_sf"/>
</dbReference>
<reference evidence="7 8" key="1">
    <citation type="submission" date="2019-10" db="EMBL/GenBank/DDBJ databases">
        <authorList>
            <person name="Palmer J.M."/>
        </authorList>
    </citation>
    <scope>NUCLEOTIDE SEQUENCE [LARGE SCALE GENOMIC DNA]</scope>
    <source>
        <strain evidence="7 8">TWF730</strain>
    </source>
</reference>
<feature type="signal peptide" evidence="4">
    <location>
        <begin position="1"/>
        <end position="24"/>
    </location>
</feature>
<evidence type="ECO:0008006" key="9">
    <source>
        <dbReference type="Google" id="ProtNLM"/>
    </source>
</evidence>